<evidence type="ECO:0000259" key="7">
    <source>
        <dbReference type="Pfam" id="PF09157"/>
    </source>
</evidence>
<feature type="active site" description="Nucleophile" evidence="5">
    <location>
        <position position="26"/>
    </location>
</feature>
<organism evidence="8 9">
    <name type="scientific">Trichocoleus desertorum GB2-A4</name>
    <dbReference type="NCBI Taxonomy" id="2933944"/>
    <lineage>
        <taxon>Bacteria</taxon>
        <taxon>Bacillati</taxon>
        <taxon>Cyanobacteriota</taxon>
        <taxon>Cyanophyceae</taxon>
        <taxon>Leptolyngbyales</taxon>
        <taxon>Trichocoleusaceae</taxon>
        <taxon>Trichocoleus</taxon>
    </lineage>
</organism>
<evidence type="ECO:0000313" key="8">
    <source>
        <dbReference type="EMBL" id="MEP0816401.1"/>
    </source>
</evidence>
<comment type="caution">
    <text evidence="8">The sequence shown here is derived from an EMBL/GenBank/DDBJ whole genome shotgun (WGS) entry which is preliminary data.</text>
</comment>
<dbReference type="EMBL" id="JAMPKM010000002">
    <property type="protein sequence ID" value="MEP0816401.1"/>
    <property type="molecule type" value="Genomic_DNA"/>
</dbReference>
<dbReference type="InterPro" id="IPR015240">
    <property type="entry name" value="tRNA_sdUridine_synth_fam1_C"/>
</dbReference>
<dbReference type="HAMAP" id="MF_01080">
    <property type="entry name" value="TruB_bact"/>
    <property type="match status" value="1"/>
</dbReference>
<evidence type="ECO:0000256" key="3">
    <source>
        <dbReference type="ARBA" id="ARBA00022694"/>
    </source>
</evidence>
<dbReference type="Pfam" id="PF09157">
    <property type="entry name" value="TruB-C_2"/>
    <property type="match status" value="1"/>
</dbReference>
<comment type="catalytic activity">
    <reaction evidence="1 5">
        <text>uridine(55) in tRNA = pseudouridine(55) in tRNA</text>
        <dbReference type="Rhea" id="RHEA:42532"/>
        <dbReference type="Rhea" id="RHEA-COMP:10101"/>
        <dbReference type="Rhea" id="RHEA-COMP:10102"/>
        <dbReference type="ChEBI" id="CHEBI:65314"/>
        <dbReference type="ChEBI" id="CHEBI:65315"/>
        <dbReference type="EC" id="5.4.99.25"/>
    </reaction>
</comment>
<dbReference type="InterPro" id="IPR014780">
    <property type="entry name" value="tRNA_psdUridine_synth_TruB"/>
</dbReference>
<dbReference type="Pfam" id="PF01509">
    <property type="entry name" value="TruB_N"/>
    <property type="match status" value="1"/>
</dbReference>
<dbReference type="Gene3D" id="3.30.2350.10">
    <property type="entry name" value="Pseudouridine synthase"/>
    <property type="match status" value="1"/>
</dbReference>
<dbReference type="InterPro" id="IPR002501">
    <property type="entry name" value="PsdUridine_synth_N"/>
</dbReference>
<keyword evidence="4 5" id="KW-0413">Isomerase</keyword>
<evidence type="ECO:0000313" key="9">
    <source>
        <dbReference type="Proteomes" id="UP001464891"/>
    </source>
</evidence>
<evidence type="ECO:0000259" key="6">
    <source>
        <dbReference type="Pfam" id="PF01509"/>
    </source>
</evidence>
<sequence>MTSHDCVAKLRRLLKLKRVGHGGTLDPAATGVLPVAIGRATRLLQFLRSDKAYKATVRLGVRTATDDLEGETLSAQATPNLTLAAVQAALPQFQGPLQQIPPAYSAVQVEGRRLYSLARAGTPIEVQPRSVEVFQIEVLDWRSGDFPELDLAIACGPGTYIRAIARDLGEVLGVGGTLAALSRTESCGLTLAESLTFADLEAQLQAGTFEAIAPLSVLQHLPSIILSHELARRWCWGQRVFQPLDQHLFQAVESADAPSLAVRIHHEDGRFLGVSQQIQEPEGTLLAPQMVLEPDL</sequence>
<comment type="function">
    <text evidence="5">Responsible for synthesis of pseudouridine from uracil-55 in the psi GC loop of transfer RNAs.</text>
</comment>
<evidence type="ECO:0000256" key="5">
    <source>
        <dbReference type="HAMAP-Rule" id="MF_01080"/>
    </source>
</evidence>
<gene>
    <name evidence="5 8" type="primary">truB</name>
    <name evidence="8" type="ORF">NC998_04755</name>
</gene>
<comment type="similarity">
    <text evidence="2 5">Belongs to the pseudouridine synthase TruB family. Type 1 subfamily.</text>
</comment>
<reference evidence="8 9" key="1">
    <citation type="submission" date="2022-04" db="EMBL/GenBank/DDBJ databases">
        <title>Positive selection, recombination, and allopatry shape intraspecific diversity of widespread and dominant cyanobacteria.</title>
        <authorList>
            <person name="Wei J."/>
            <person name="Shu W."/>
            <person name="Hu C."/>
        </authorList>
    </citation>
    <scope>NUCLEOTIDE SEQUENCE [LARGE SCALE GENOMIC DNA]</scope>
    <source>
        <strain evidence="8 9">GB2-A4</strain>
    </source>
</reference>
<dbReference type="GO" id="GO:0160148">
    <property type="term" value="F:tRNA pseudouridine(55) synthase activity"/>
    <property type="evidence" value="ECO:0007669"/>
    <property type="project" value="UniProtKB-EC"/>
</dbReference>
<evidence type="ECO:0000256" key="2">
    <source>
        <dbReference type="ARBA" id="ARBA00005642"/>
    </source>
</evidence>
<name>A0ABV0J3R0_9CYAN</name>
<dbReference type="PANTHER" id="PTHR13767:SF2">
    <property type="entry name" value="PSEUDOURIDYLATE SYNTHASE TRUB1"/>
    <property type="match status" value="1"/>
</dbReference>
<feature type="domain" description="tRNA pseudouridine synthase II TruB subfamily 1 C-terminal" evidence="7">
    <location>
        <begin position="222"/>
        <end position="278"/>
    </location>
</feature>
<dbReference type="CDD" id="cd02573">
    <property type="entry name" value="PseudoU_synth_EcTruB"/>
    <property type="match status" value="1"/>
</dbReference>
<dbReference type="PANTHER" id="PTHR13767">
    <property type="entry name" value="TRNA-PSEUDOURIDINE SYNTHASE"/>
    <property type="match status" value="1"/>
</dbReference>
<feature type="domain" description="Pseudouridine synthase II N-terminal" evidence="6">
    <location>
        <begin position="11"/>
        <end position="161"/>
    </location>
</feature>
<proteinExistence type="inferred from homology"/>
<dbReference type="NCBIfam" id="TIGR00431">
    <property type="entry name" value="TruB"/>
    <property type="match status" value="1"/>
</dbReference>
<dbReference type="InterPro" id="IPR020103">
    <property type="entry name" value="PsdUridine_synth_cat_dom_sf"/>
</dbReference>
<dbReference type="EC" id="5.4.99.25" evidence="5"/>
<evidence type="ECO:0000256" key="1">
    <source>
        <dbReference type="ARBA" id="ARBA00000385"/>
    </source>
</evidence>
<accession>A0ABV0J3R0</accession>
<keyword evidence="9" id="KW-1185">Reference proteome</keyword>
<dbReference type="SUPFAM" id="SSF55120">
    <property type="entry name" value="Pseudouridine synthase"/>
    <property type="match status" value="1"/>
</dbReference>
<evidence type="ECO:0000256" key="4">
    <source>
        <dbReference type="ARBA" id="ARBA00023235"/>
    </source>
</evidence>
<dbReference type="Proteomes" id="UP001464891">
    <property type="component" value="Unassembled WGS sequence"/>
</dbReference>
<protein>
    <recommendedName>
        <fullName evidence="5">tRNA pseudouridine synthase B</fullName>
        <ecNumber evidence="5">5.4.99.25</ecNumber>
    </recommendedName>
    <alternativeName>
        <fullName evidence="5">tRNA pseudouridine(55) synthase</fullName>
        <shortName evidence="5">Psi55 synthase</shortName>
    </alternativeName>
    <alternativeName>
        <fullName evidence="5">tRNA pseudouridylate synthase</fullName>
    </alternativeName>
    <alternativeName>
        <fullName evidence="5">tRNA-uridine isomerase</fullName>
    </alternativeName>
</protein>
<keyword evidence="3 5" id="KW-0819">tRNA processing</keyword>